<evidence type="ECO:0000256" key="2">
    <source>
        <dbReference type="ARBA" id="ARBA00007568"/>
    </source>
</evidence>
<dbReference type="PANTHER" id="PTHR10168">
    <property type="entry name" value="GLUTAREDOXIN"/>
    <property type="match status" value="1"/>
</dbReference>
<proteinExistence type="inferred from homology"/>
<dbReference type="InterPro" id="IPR036249">
    <property type="entry name" value="Thioredoxin-like_sf"/>
</dbReference>
<dbReference type="NCBIfam" id="TIGR02189">
    <property type="entry name" value="GlrX-like_plant"/>
    <property type="match status" value="1"/>
</dbReference>
<evidence type="ECO:0000313" key="7">
    <source>
        <dbReference type="Proteomes" id="UP001168098"/>
    </source>
</evidence>
<keyword evidence="4" id="KW-0676">Redox-active center</keyword>
<dbReference type="Gene3D" id="3.40.30.10">
    <property type="entry name" value="Glutaredoxin"/>
    <property type="match status" value="1"/>
</dbReference>
<accession>A0AA38ZWX3</accession>
<comment type="subcellular location">
    <subcellularLocation>
        <location evidence="1">Cytoplasm</location>
    </subcellularLocation>
</comment>
<sequence length="106" mass="11492">MDSVMALGTAKPVVIFTKNSLCCMSHSIKTLISSYGACPTVYELDEMPNGEQMAKALPILGCPNLPAVFIGKKLVGGAREIMSLQVRGELSDLLIEAKAIFFWNKK</sequence>
<keyword evidence="3" id="KW-0963">Cytoplasm</keyword>
<dbReference type="AlphaFoldDB" id="A0AA38ZWX3"/>
<organism evidence="6 7">
    <name type="scientific">Vitis rotundifolia</name>
    <name type="common">Muscadine grape</name>
    <dbReference type="NCBI Taxonomy" id="103349"/>
    <lineage>
        <taxon>Eukaryota</taxon>
        <taxon>Viridiplantae</taxon>
        <taxon>Streptophyta</taxon>
        <taxon>Embryophyta</taxon>
        <taxon>Tracheophyta</taxon>
        <taxon>Spermatophyta</taxon>
        <taxon>Magnoliopsida</taxon>
        <taxon>eudicotyledons</taxon>
        <taxon>Gunneridae</taxon>
        <taxon>Pentapetalae</taxon>
        <taxon>rosids</taxon>
        <taxon>Vitales</taxon>
        <taxon>Vitaceae</taxon>
        <taxon>Viteae</taxon>
        <taxon>Vitis</taxon>
    </lineage>
</organism>
<dbReference type="Proteomes" id="UP001168098">
    <property type="component" value="Unassembled WGS sequence"/>
</dbReference>
<feature type="domain" description="Glutaredoxin" evidence="5">
    <location>
        <begin position="13"/>
        <end position="75"/>
    </location>
</feature>
<dbReference type="GO" id="GO:0005737">
    <property type="term" value="C:cytoplasm"/>
    <property type="evidence" value="ECO:0007669"/>
    <property type="project" value="UniProtKB-SubCell"/>
</dbReference>
<dbReference type="CDD" id="cd03419">
    <property type="entry name" value="GRX_GRXh_1_2_like"/>
    <property type="match status" value="1"/>
</dbReference>
<dbReference type="PROSITE" id="PS51354">
    <property type="entry name" value="GLUTAREDOXIN_2"/>
    <property type="match status" value="1"/>
</dbReference>
<evidence type="ECO:0000256" key="3">
    <source>
        <dbReference type="ARBA" id="ARBA00022490"/>
    </source>
</evidence>
<dbReference type="Pfam" id="PF00462">
    <property type="entry name" value="Glutaredoxin"/>
    <property type="match status" value="1"/>
</dbReference>
<protein>
    <recommendedName>
        <fullName evidence="5">Glutaredoxin domain-containing protein</fullName>
    </recommendedName>
</protein>
<dbReference type="SUPFAM" id="SSF52833">
    <property type="entry name" value="Thioredoxin-like"/>
    <property type="match status" value="1"/>
</dbReference>
<evidence type="ECO:0000256" key="4">
    <source>
        <dbReference type="ARBA" id="ARBA00023284"/>
    </source>
</evidence>
<keyword evidence="7" id="KW-1185">Reference proteome</keyword>
<evidence type="ECO:0000256" key="1">
    <source>
        <dbReference type="ARBA" id="ARBA00004496"/>
    </source>
</evidence>
<comment type="caution">
    <text evidence="6">The sequence shown here is derived from an EMBL/GenBank/DDBJ whole genome shotgun (WGS) entry which is preliminary data.</text>
</comment>
<dbReference type="InterPro" id="IPR002109">
    <property type="entry name" value="Glutaredoxin"/>
</dbReference>
<dbReference type="InterPro" id="IPR011905">
    <property type="entry name" value="GlrX-like_pln_2"/>
</dbReference>
<reference evidence="6 7" key="1">
    <citation type="journal article" date="2023" name="BMC Biotechnol.">
        <title>Vitis rotundifolia cv Carlos genome sequencing.</title>
        <authorList>
            <person name="Huff M."/>
            <person name="Hulse-Kemp A."/>
            <person name="Scheffler B."/>
            <person name="Youngblood R."/>
            <person name="Simpson S."/>
            <person name="Babiker E."/>
            <person name="Staton M."/>
        </authorList>
    </citation>
    <scope>NUCLEOTIDE SEQUENCE [LARGE SCALE GENOMIC DNA]</scope>
    <source>
        <tissue evidence="6">Leaf</tissue>
    </source>
</reference>
<evidence type="ECO:0000313" key="6">
    <source>
        <dbReference type="EMBL" id="KAJ9696395.1"/>
    </source>
</evidence>
<dbReference type="EMBL" id="JARBHA010000007">
    <property type="protein sequence ID" value="KAJ9696395.1"/>
    <property type="molecule type" value="Genomic_DNA"/>
</dbReference>
<comment type="similarity">
    <text evidence="2">Belongs to the glutaredoxin family. CC-type subfamily.</text>
</comment>
<name>A0AA38ZWX3_VITRO</name>
<gene>
    <name evidence="6" type="ORF">PVL29_008560</name>
</gene>
<evidence type="ECO:0000259" key="5">
    <source>
        <dbReference type="Pfam" id="PF00462"/>
    </source>
</evidence>